<comment type="caution">
    <text evidence="4">The sequence shown here is derived from an EMBL/GenBank/DDBJ whole genome shotgun (WGS) entry which is preliminary data.</text>
</comment>
<reference evidence="4 5" key="1">
    <citation type="submission" date="2019-01" db="EMBL/GenBank/DDBJ databases">
        <title>Genome sequences of Streptomyces and Rhizobium isolates collected from root and soil.</title>
        <authorList>
            <person name="Chhettri S."/>
            <person name="Sevigny J.L."/>
            <person name="Sen A."/>
            <person name="Ennis N."/>
            <person name="Tisa L."/>
        </authorList>
    </citation>
    <scope>NUCLEOTIDE SEQUENCE [LARGE SCALE GENOMIC DNA]</scope>
    <source>
        <strain evidence="4 5">San01</strain>
    </source>
</reference>
<feature type="region of interest" description="Disordered" evidence="1">
    <location>
        <begin position="161"/>
        <end position="203"/>
    </location>
</feature>
<accession>A0A3S2YSU3</accession>
<keyword evidence="2" id="KW-0812">Transmembrane</keyword>
<dbReference type="PANTHER" id="PTHR34512:SF30">
    <property type="entry name" value="OUTER MEMBRANE PROTEIN ASSEMBLY FACTOR BAMB"/>
    <property type="match status" value="1"/>
</dbReference>
<dbReference type="InterPro" id="IPR011047">
    <property type="entry name" value="Quinoprotein_ADH-like_sf"/>
</dbReference>
<protein>
    <recommendedName>
        <fullName evidence="3">Pyrrolo-quinoline quinone repeat domain-containing protein</fullName>
    </recommendedName>
</protein>
<feature type="compositionally biased region" description="Pro residues" evidence="1">
    <location>
        <begin position="19"/>
        <end position="40"/>
    </location>
</feature>
<feature type="compositionally biased region" description="Pro residues" evidence="1">
    <location>
        <begin position="50"/>
        <end position="60"/>
    </location>
</feature>
<organism evidence="4 5">
    <name type="scientific">Streptomyces antnestii</name>
    <dbReference type="NCBI Taxonomy" id="2494256"/>
    <lineage>
        <taxon>Bacteria</taxon>
        <taxon>Bacillati</taxon>
        <taxon>Actinomycetota</taxon>
        <taxon>Actinomycetes</taxon>
        <taxon>Kitasatosporales</taxon>
        <taxon>Streptomycetaceae</taxon>
        <taxon>Streptomyces</taxon>
    </lineage>
</organism>
<evidence type="ECO:0000256" key="2">
    <source>
        <dbReference type="SAM" id="Phobius"/>
    </source>
</evidence>
<dbReference type="InterPro" id="IPR002372">
    <property type="entry name" value="PQQ_rpt_dom"/>
</dbReference>
<dbReference type="EMBL" id="RZYA01000020">
    <property type="protein sequence ID" value="RVU18637.1"/>
    <property type="molecule type" value="Genomic_DNA"/>
</dbReference>
<dbReference type="RefSeq" id="WP_127831870.1">
    <property type="nucleotide sequence ID" value="NZ_RZYA01000020.1"/>
</dbReference>
<dbReference type="SUPFAM" id="SSF50998">
    <property type="entry name" value="Quinoprotein alcohol dehydrogenase-like"/>
    <property type="match status" value="1"/>
</dbReference>
<evidence type="ECO:0000259" key="3">
    <source>
        <dbReference type="Pfam" id="PF13360"/>
    </source>
</evidence>
<dbReference type="InterPro" id="IPR015943">
    <property type="entry name" value="WD40/YVTN_repeat-like_dom_sf"/>
</dbReference>
<feature type="domain" description="Pyrrolo-quinoline quinone repeat" evidence="3">
    <location>
        <begin position="233"/>
        <end position="356"/>
    </location>
</feature>
<dbReference type="Proteomes" id="UP000283128">
    <property type="component" value="Unassembled WGS sequence"/>
</dbReference>
<evidence type="ECO:0000313" key="5">
    <source>
        <dbReference type="Proteomes" id="UP000283128"/>
    </source>
</evidence>
<proteinExistence type="predicted"/>
<gene>
    <name evidence="4" type="ORF">EOT10_31970</name>
</gene>
<feature type="compositionally biased region" description="Low complexity" evidence="1">
    <location>
        <begin position="64"/>
        <end position="78"/>
    </location>
</feature>
<name>A0A3S2YSU3_9ACTN</name>
<feature type="transmembrane region" description="Helical" evidence="2">
    <location>
        <begin position="138"/>
        <end position="158"/>
    </location>
</feature>
<dbReference type="Pfam" id="PF13360">
    <property type="entry name" value="PQQ_2"/>
    <property type="match status" value="1"/>
</dbReference>
<feature type="compositionally biased region" description="Low complexity" evidence="1">
    <location>
        <begin position="91"/>
        <end position="112"/>
    </location>
</feature>
<evidence type="ECO:0000313" key="4">
    <source>
        <dbReference type="EMBL" id="RVU18637.1"/>
    </source>
</evidence>
<keyword evidence="2" id="KW-1133">Transmembrane helix</keyword>
<feature type="compositionally biased region" description="Basic and acidic residues" evidence="1">
    <location>
        <begin position="162"/>
        <end position="175"/>
    </location>
</feature>
<dbReference type="PANTHER" id="PTHR34512">
    <property type="entry name" value="CELL SURFACE PROTEIN"/>
    <property type="match status" value="1"/>
</dbReference>
<feature type="compositionally biased region" description="Pro residues" evidence="1">
    <location>
        <begin position="79"/>
        <end position="90"/>
    </location>
</feature>
<dbReference type="OrthoDB" id="3944519at2"/>
<evidence type="ECO:0000256" key="1">
    <source>
        <dbReference type="SAM" id="MobiDB-lite"/>
    </source>
</evidence>
<keyword evidence="2" id="KW-0472">Membrane</keyword>
<sequence length="605" mass="62895">MTQPPNQPPQGGFGAPQDPQQPPQPPGNAPQPPAQPPAGAPQPGYGYPQQPGPYGQPPQGGPYGQPQQQPGPYGQAPQQPGPYGQPPQQPGPYGQPQQPGPYGAQPQYGYPQQQPPFPGGPAVPGGGGAGFFKTRAGIAVAAAAAVVVIAGGVVWAVVGGGDDPKKDPVADKSQDPKPTGSAPVNPGDGSGDGHAGTEDLNAGRQAGESKVLWYKTAPKAPGDGADAPGMWITSTVAAKAVYNEVVAYDIVGGKPSWPTITLPHKICGASPQKSADDKVAVAYMSGVTDRAKCNQVIQIDLKTGKKDWERKIGEGALFDGTGTGVELTYAGSTLMVGRQMSGVGLSTTDGKQLFEKKKYGAACFPSAFAGGERLLAVSSCGASTDKEHDEVQELDPATGEAKWTKPFPKGWKVARAYSVAPVVLYLTNEDKKQWNITTLKNGSSAVRSEVSVDENFAPECGWAILDRDLQGCTGVAADTNTLYLPTKATSGSANEVVAISLENGKERWRVKSPVAQNMLPLKTENGSVIAYVNASYDAGGRVVSLATAGAHTPKTLLQNPAGTAEIENGFYSKAIDYVDGRFYISTTRLSGSAKGQEKLMLAYGK</sequence>
<dbReference type="Gene3D" id="2.130.10.10">
    <property type="entry name" value="YVTN repeat-like/Quinoprotein amine dehydrogenase"/>
    <property type="match status" value="1"/>
</dbReference>
<feature type="region of interest" description="Disordered" evidence="1">
    <location>
        <begin position="1"/>
        <end position="123"/>
    </location>
</feature>
<dbReference type="AlphaFoldDB" id="A0A3S2YSU3"/>
<keyword evidence="5" id="KW-1185">Reference proteome</keyword>